<dbReference type="OrthoDB" id="1805126at2"/>
<sequence length="341" mass="39156">MEKFKNEQQGIILLFTLLIMLTLTILGMTMIPLTVIEYKTSKNFSDYEKAYFIAEAGLEETIAQLNDDWENYIPTNLWQSLKDEDQKEQGQFKIFLEDIGENLKIITSTGKVGNIQRTIKVEIEKSNKYSLEQLIKYTVFIQKNLNLEDQVTINGDVNVLGSLINNECEITGEVSKKPLGLNIDNYIQVLENSENTIKEKSNKENDFYDLPNNISEAVENHPVYILEDFKSVVLENQKIFSGLLILKNVEILEIKNESMLNGIILFINDSKIENIRVIWNGNATINGNLITVRDSVTIVNKSKNGKLNINYMNTQDFLPNINNFIEASDFILKINYYKEVL</sequence>
<keyword evidence="4" id="KW-1185">Reference proteome</keyword>
<keyword evidence="1" id="KW-0472">Membrane</keyword>
<dbReference type="EMBL" id="FUWV01000001">
    <property type="protein sequence ID" value="SJZ37437.1"/>
    <property type="molecule type" value="Genomic_DNA"/>
</dbReference>
<dbReference type="InterPro" id="IPR025746">
    <property type="entry name" value="PilX_N_dom"/>
</dbReference>
<reference evidence="3 4" key="1">
    <citation type="submission" date="2017-02" db="EMBL/GenBank/DDBJ databases">
        <authorList>
            <person name="Peterson S.W."/>
        </authorList>
    </citation>
    <scope>NUCLEOTIDE SEQUENCE [LARGE SCALE GENOMIC DNA]</scope>
    <source>
        <strain evidence="3 4">DSM 15102</strain>
    </source>
</reference>
<organism evidence="3 4">
    <name type="scientific">Garciella nitratireducens DSM 15102</name>
    <dbReference type="NCBI Taxonomy" id="1121911"/>
    <lineage>
        <taxon>Bacteria</taxon>
        <taxon>Bacillati</taxon>
        <taxon>Bacillota</taxon>
        <taxon>Clostridia</taxon>
        <taxon>Eubacteriales</taxon>
        <taxon>Eubacteriaceae</taxon>
        <taxon>Garciella</taxon>
    </lineage>
</organism>
<accession>A0A1T4K530</accession>
<keyword evidence="1" id="KW-0812">Transmembrane</keyword>
<dbReference type="RefSeq" id="WP_087677781.1">
    <property type="nucleotide sequence ID" value="NZ_FUWV01000001.1"/>
</dbReference>
<dbReference type="AlphaFoldDB" id="A0A1T4K530"/>
<keyword evidence="1" id="KW-1133">Transmembrane helix</keyword>
<proteinExistence type="predicted"/>
<evidence type="ECO:0000259" key="2">
    <source>
        <dbReference type="Pfam" id="PF14341"/>
    </source>
</evidence>
<gene>
    <name evidence="3" type="ORF">SAMN02745973_00343</name>
</gene>
<dbReference type="Pfam" id="PF14341">
    <property type="entry name" value="PilX_N"/>
    <property type="match status" value="1"/>
</dbReference>
<feature type="domain" description="Type 4 fimbrial biogenesis protein PilX N-terminal" evidence="2">
    <location>
        <begin position="9"/>
        <end position="59"/>
    </location>
</feature>
<feature type="transmembrane region" description="Helical" evidence="1">
    <location>
        <begin position="12"/>
        <end position="35"/>
    </location>
</feature>
<name>A0A1T4K530_9FIRM</name>
<evidence type="ECO:0000313" key="4">
    <source>
        <dbReference type="Proteomes" id="UP000196365"/>
    </source>
</evidence>
<evidence type="ECO:0000313" key="3">
    <source>
        <dbReference type="EMBL" id="SJZ37437.1"/>
    </source>
</evidence>
<evidence type="ECO:0000256" key="1">
    <source>
        <dbReference type="SAM" id="Phobius"/>
    </source>
</evidence>
<protein>
    <recommendedName>
        <fullName evidence="2">Type 4 fimbrial biogenesis protein PilX N-terminal domain-containing protein</fullName>
    </recommendedName>
</protein>
<dbReference type="Proteomes" id="UP000196365">
    <property type="component" value="Unassembled WGS sequence"/>
</dbReference>